<name>A0AAD9LRN8_9STRA</name>
<accession>A0AAD9LRN8</accession>
<organism evidence="1 2">
    <name type="scientific">Phytophthora citrophthora</name>
    <dbReference type="NCBI Taxonomy" id="4793"/>
    <lineage>
        <taxon>Eukaryota</taxon>
        <taxon>Sar</taxon>
        <taxon>Stramenopiles</taxon>
        <taxon>Oomycota</taxon>
        <taxon>Peronosporomycetes</taxon>
        <taxon>Peronosporales</taxon>
        <taxon>Peronosporaceae</taxon>
        <taxon>Phytophthora</taxon>
    </lineage>
</organism>
<proteinExistence type="predicted"/>
<gene>
    <name evidence="1" type="ORF">P3T76_001310</name>
</gene>
<evidence type="ECO:0000313" key="2">
    <source>
        <dbReference type="Proteomes" id="UP001259832"/>
    </source>
</evidence>
<protein>
    <submittedName>
        <fullName evidence="1">Uncharacterized protein</fullName>
    </submittedName>
</protein>
<dbReference type="Proteomes" id="UP001259832">
    <property type="component" value="Unassembled WGS sequence"/>
</dbReference>
<dbReference type="EMBL" id="JASMQC010000002">
    <property type="protein sequence ID" value="KAK1947300.1"/>
    <property type="molecule type" value="Genomic_DNA"/>
</dbReference>
<evidence type="ECO:0000313" key="1">
    <source>
        <dbReference type="EMBL" id="KAK1947300.1"/>
    </source>
</evidence>
<reference evidence="1" key="1">
    <citation type="submission" date="2023-08" db="EMBL/GenBank/DDBJ databases">
        <title>Reference Genome Resource for the Citrus Pathogen Phytophthora citrophthora.</title>
        <authorList>
            <person name="Moller H."/>
            <person name="Coetzee B."/>
            <person name="Rose L.J."/>
            <person name="Van Niekerk J.M."/>
        </authorList>
    </citation>
    <scope>NUCLEOTIDE SEQUENCE</scope>
    <source>
        <strain evidence="1">STE-U-9442</strain>
    </source>
</reference>
<sequence>MAIMGIPKFQLRNIESALRNYLERRGLRLQRHTLEEEPMENWQPGDEGDDPLEVNAFAEQFELVCSRNSRMHLKPGT</sequence>
<keyword evidence="2" id="KW-1185">Reference proteome</keyword>
<comment type="caution">
    <text evidence="1">The sequence shown here is derived from an EMBL/GenBank/DDBJ whole genome shotgun (WGS) entry which is preliminary data.</text>
</comment>
<dbReference type="AlphaFoldDB" id="A0AAD9LRN8"/>